<feature type="transmembrane region" description="Helical" evidence="1">
    <location>
        <begin position="168"/>
        <end position="186"/>
    </location>
</feature>
<feature type="transmembrane region" description="Helical" evidence="1">
    <location>
        <begin position="21"/>
        <end position="39"/>
    </location>
</feature>
<evidence type="ECO:0000313" key="3">
    <source>
        <dbReference type="Proteomes" id="UP000033882"/>
    </source>
</evidence>
<feature type="transmembrane region" description="Helical" evidence="1">
    <location>
        <begin position="80"/>
        <end position="100"/>
    </location>
</feature>
<accession>A0A0G1WH35</accession>
<feature type="transmembrane region" description="Helical" evidence="1">
    <location>
        <begin position="146"/>
        <end position="162"/>
    </location>
</feature>
<name>A0A0G1WH35_9BACT</name>
<sequence length="193" mass="21657">MAGVLTIAKAKKTKELPLASVPLLLGIQQAIEGVVWISFGKPILNMIATYAYVFFSHILWPIFIPLSVLLIEKDPRRKRILGLFLAIGLGVGLYIAYFIGLNSVTSCIIDRSIGYNSMTLYPLVTTAVYVTIVCGSLLVSSYRMMNIFGLTLFGSFAVAAWFFVNVFFSVWCFFAAILSVLIYWHFRTKRMNE</sequence>
<comment type="caution">
    <text evidence="2">The sequence shown here is derived from an EMBL/GenBank/DDBJ whole genome shotgun (WGS) entry which is preliminary data.</text>
</comment>
<feature type="transmembrane region" description="Helical" evidence="1">
    <location>
        <begin position="51"/>
        <end position="71"/>
    </location>
</feature>
<keyword evidence="1" id="KW-0812">Transmembrane</keyword>
<dbReference type="EMBL" id="LCPB01000011">
    <property type="protein sequence ID" value="KKU89603.1"/>
    <property type="molecule type" value="Genomic_DNA"/>
</dbReference>
<proteinExistence type="predicted"/>
<keyword evidence="1" id="KW-0472">Membrane</keyword>
<dbReference type="AlphaFoldDB" id="A0A0G1WH35"/>
<evidence type="ECO:0000256" key="1">
    <source>
        <dbReference type="SAM" id="Phobius"/>
    </source>
</evidence>
<dbReference type="Proteomes" id="UP000033882">
    <property type="component" value="Unassembled WGS sequence"/>
</dbReference>
<feature type="transmembrane region" description="Helical" evidence="1">
    <location>
        <begin position="120"/>
        <end position="139"/>
    </location>
</feature>
<reference evidence="2 3" key="1">
    <citation type="journal article" date="2015" name="Nature">
        <title>rRNA introns, odd ribosomes, and small enigmatic genomes across a large radiation of phyla.</title>
        <authorList>
            <person name="Brown C.T."/>
            <person name="Hug L.A."/>
            <person name="Thomas B.C."/>
            <person name="Sharon I."/>
            <person name="Castelle C.J."/>
            <person name="Singh A."/>
            <person name="Wilkins M.J."/>
            <person name="Williams K.H."/>
            <person name="Banfield J.F."/>
        </authorList>
    </citation>
    <scope>NUCLEOTIDE SEQUENCE [LARGE SCALE GENOMIC DNA]</scope>
</reference>
<protein>
    <submittedName>
        <fullName evidence="2">Uncharacterized protein</fullName>
    </submittedName>
</protein>
<organism evidence="2 3">
    <name type="scientific">Candidatus Wolfebacteria bacterium GW2011_GWA2_47_9b</name>
    <dbReference type="NCBI Taxonomy" id="1619005"/>
    <lineage>
        <taxon>Bacteria</taxon>
        <taxon>Candidatus Wolfeibacteriota</taxon>
    </lineage>
</organism>
<evidence type="ECO:0000313" key="2">
    <source>
        <dbReference type="EMBL" id="KKU89603.1"/>
    </source>
</evidence>
<gene>
    <name evidence="2" type="ORF">UY19_C0011G0008</name>
</gene>
<keyword evidence="1" id="KW-1133">Transmembrane helix</keyword>
<dbReference type="Pfam" id="PF20334">
    <property type="entry name" value="DUF6629"/>
    <property type="match status" value="1"/>
</dbReference>
<dbReference type="InterPro" id="IPR046737">
    <property type="entry name" value="DUF6629"/>
</dbReference>